<dbReference type="Pfam" id="PF00742">
    <property type="entry name" value="Homoserine_dh"/>
    <property type="match status" value="1"/>
</dbReference>
<evidence type="ECO:0000256" key="2">
    <source>
        <dbReference type="ARBA" id="ARBA00005062"/>
    </source>
</evidence>
<dbReference type="Gene3D" id="3.30.360.10">
    <property type="entry name" value="Dihydrodipicolinate Reductase, domain 2"/>
    <property type="match status" value="1"/>
</dbReference>
<dbReference type="PANTHER" id="PTHR43331">
    <property type="entry name" value="HOMOSERINE DEHYDROGENASE"/>
    <property type="match status" value="1"/>
</dbReference>
<dbReference type="PIRSF" id="PIRSF036497">
    <property type="entry name" value="HDH_short"/>
    <property type="match status" value="1"/>
</dbReference>
<comment type="pathway">
    <text evidence="2 12">Amino-acid biosynthesis; L-methionine biosynthesis via de novo pathway; L-homoserine from L-aspartate: step 3/3.</text>
</comment>
<dbReference type="UniPathway" id="UPA00050">
    <property type="reaction ID" value="UER00063"/>
</dbReference>
<dbReference type="SUPFAM" id="SSF51735">
    <property type="entry name" value="NAD(P)-binding Rossmann-fold domains"/>
    <property type="match status" value="1"/>
</dbReference>
<dbReference type="GO" id="GO:0004412">
    <property type="term" value="F:homoserine dehydrogenase activity"/>
    <property type="evidence" value="ECO:0007669"/>
    <property type="project" value="UniProtKB-EC"/>
</dbReference>
<evidence type="ECO:0000256" key="5">
    <source>
        <dbReference type="ARBA" id="ARBA00013376"/>
    </source>
</evidence>
<evidence type="ECO:0000256" key="13">
    <source>
        <dbReference type="RuleBase" id="RU004171"/>
    </source>
</evidence>
<dbReference type="InterPro" id="IPR001342">
    <property type="entry name" value="HDH_cat"/>
</dbReference>
<evidence type="ECO:0000256" key="7">
    <source>
        <dbReference type="ARBA" id="ARBA00022697"/>
    </source>
</evidence>
<sequence>MKDLPICIGLAGLGCVGQGLYDVVQKHYRDRIDIRRIAVKDPEKERKVPSHLLSTNFETLLSDPEIKVIVECIDDPDAAYELCIQAFKRGKDVISANKQMIAQNLDLLIFHQRNSGQSLLYEAAVAASIPIIRLLESHFEEEEILSIEAILNGTSNYILSKIQLEGLSFKEALAEAKAKGFAESDPSNDLEGKDAAAKAVILAAHAFGKQYRLNQVERTSIDESSSQALEPGLSHKCLALLDAQSLQIKLSAVAPDSEFNRINYERNAVQVRSAIGGLHFYSGSGAGADATASALLSDLFQWQRGFRYRYSKLKKAPLEAVV</sequence>
<dbReference type="PANTHER" id="PTHR43331:SF1">
    <property type="entry name" value="HOMOSERINE DEHYDROGENASE"/>
    <property type="match status" value="1"/>
</dbReference>
<feature type="binding site" evidence="11">
    <location>
        <position position="183"/>
    </location>
    <ligand>
        <name>L-homoserine</name>
        <dbReference type="ChEBI" id="CHEBI:57476"/>
    </ligand>
</feature>
<organism evidence="16 17">
    <name type="scientific">Croceimicrobium hydrocarbonivorans</name>
    <dbReference type="NCBI Taxonomy" id="2761580"/>
    <lineage>
        <taxon>Bacteria</taxon>
        <taxon>Pseudomonadati</taxon>
        <taxon>Bacteroidota</taxon>
        <taxon>Flavobacteriia</taxon>
        <taxon>Flavobacteriales</taxon>
        <taxon>Owenweeksiaceae</taxon>
        <taxon>Croceimicrobium</taxon>
    </lineage>
</organism>
<dbReference type="KEGG" id="chyd:H4K34_08005"/>
<dbReference type="EMBL" id="CP060139">
    <property type="protein sequence ID" value="QNR25775.1"/>
    <property type="molecule type" value="Genomic_DNA"/>
</dbReference>
<protein>
    <recommendedName>
        <fullName evidence="5 12">Homoserine dehydrogenase</fullName>
        <ecNumber evidence="4 12">1.1.1.3</ecNumber>
    </recommendedName>
</protein>
<keyword evidence="11 12" id="KW-0521">NADP</keyword>
<dbReference type="InterPro" id="IPR022697">
    <property type="entry name" value="HDH_short"/>
</dbReference>
<accession>A0A7H0VJ77</accession>
<dbReference type="NCBIfam" id="NF004976">
    <property type="entry name" value="PRK06349.1"/>
    <property type="match status" value="1"/>
</dbReference>
<feature type="binding site" evidence="11">
    <location>
        <begin position="12"/>
        <end position="17"/>
    </location>
    <ligand>
        <name>NADP(+)</name>
        <dbReference type="ChEBI" id="CHEBI:58349"/>
    </ligand>
</feature>
<dbReference type="PROSITE" id="PS01042">
    <property type="entry name" value="HOMOSER_DHGENASE"/>
    <property type="match status" value="1"/>
</dbReference>
<dbReference type="InterPro" id="IPR005106">
    <property type="entry name" value="Asp/hSer_DH_NAD-bd"/>
</dbReference>
<dbReference type="InterPro" id="IPR036291">
    <property type="entry name" value="NAD(P)-bd_dom_sf"/>
</dbReference>
<evidence type="ECO:0000313" key="17">
    <source>
        <dbReference type="Proteomes" id="UP000516305"/>
    </source>
</evidence>
<name>A0A7H0VJ77_9FLAO</name>
<dbReference type="PROSITE" id="PS51257">
    <property type="entry name" value="PROKAR_LIPOPROTEIN"/>
    <property type="match status" value="1"/>
</dbReference>
<evidence type="ECO:0000256" key="10">
    <source>
        <dbReference type="PIRSR" id="PIRSR036497-1"/>
    </source>
</evidence>
<proteinExistence type="inferred from homology"/>
<keyword evidence="6 12" id="KW-0028">Amino-acid biosynthesis</keyword>
<evidence type="ECO:0000256" key="11">
    <source>
        <dbReference type="PIRSR" id="PIRSR036497-2"/>
    </source>
</evidence>
<evidence type="ECO:0000256" key="8">
    <source>
        <dbReference type="ARBA" id="ARBA00023002"/>
    </source>
</evidence>
<evidence type="ECO:0000259" key="14">
    <source>
        <dbReference type="Pfam" id="PF00742"/>
    </source>
</evidence>
<evidence type="ECO:0000259" key="15">
    <source>
        <dbReference type="Pfam" id="PF03447"/>
    </source>
</evidence>
<comment type="similarity">
    <text evidence="3 13">Belongs to the homoserine dehydrogenase family.</text>
</comment>
<keyword evidence="8 12" id="KW-0560">Oxidoreductase</keyword>
<keyword evidence="7 12" id="KW-0791">Threonine biosynthesis</keyword>
<evidence type="ECO:0000256" key="1">
    <source>
        <dbReference type="ARBA" id="ARBA00005056"/>
    </source>
</evidence>
<feature type="domain" description="Homoserine dehydrogenase catalytic" evidence="14">
    <location>
        <begin position="130"/>
        <end position="299"/>
    </location>
</feature>
<dbReference type="Gene3D" id="3.40.50.720">
    <property type="entry name" value="NAD(P)-binding Rossmann-like Domain"/>
    <property type="match status" value="1"/>
</dbReference>
<dbReference type="EC" id="1.1.1.3" evidence="4 12"/>
<evidence type="ECO:0000256" key="3">
    <source>
        <dbReference type="ARBA" id="ARBA00006753"/>
    </source>
</evidence>
<keyword evidence="9 12" id="KW-0486">Methionine biosynthesis</keyword>
<feature type="domain" description="Aspartate/homoserine dehydrogenase NAD-binding" evidence="15">
    <location>
        <begin position="12"/>
        <end position="121"/>
    </location>
</feature>
<evidence type="ECO:0000256" key="4">
    <source>
        <dbReference type="ARBA" id="ARBA00013213"/>
    </source>
</evidence>
<gene>
    <name evidence="16" type="ORF">H4K34_08005</name>
</gene>
<dbReference type="GO" id="GO:0050661">
    <property type="term" value="F:NADP binding"/>
    <property type="evidence" value="ECO:0007669"/>
    <property type="project" value="InterPro"/>
</dbReference>
<evidence type="ECO:0000256" key="12">
    <source>
        <dbReference type="RuleBase" id="RU000579"/>
    </source>
</evidence>
<evidence type="ECO:0000256" key="6">
    <source>
        <dbReference type="ARBA" id="ARBA00022605"/>
    </source>
</evidence>
<dbReference type="AlphaFoldDB" id="A0A7H0VJ77"/>
<dbReference type="Proteomes" id="UP000516305">
    <property type="component" value="Chromosome"/>
</dbReference>
<dbReference type="UniPathway" id="UPA00051">
    <property type="reaction ID" value="UER00465"/>
</dbReference>
<evidence type="ECO:0000256" key="9">
    <source>
        <dbReference type="ARBA" id="ARBA00023167"/>
    </source>
</evidence>
<comment type="catalytic activity">
    <reaction evidence="12">
        <text>L-homoserine + NADP(+) = L-aspartate 4-semialdehyde + NADPH + H(+)</text>
        <dbReference type="Rhea" id="RHEA:15761"/>
        <dbReference type="ChEBI" id="CHEBI:15378"/>
        <dbReference type="ChEBI" id="CHEBI:57476"/>
        <dbReference type="ChEBI" id="CHEBI:57783"/>
        <dbReference type="ChEBI" id="CHEBI:58349"/>
        <dbReference type="ChEBI" id="CHEBI:537519"/>
        <dbReference type="EC" id="1.1.1.3"/>
    </reaction>
</comment>
<feature type="active site" description="Proton donor" evidence="10">
    <location>
        <position position="198"/>
    </location>
</feature>
<dbReference type="RefSeq" id="WP_210760299.1">
    <property type="nucleotide sequence ID" value="NZ_CP060139.1"/>
</dbReference>
<dbReference type="GO" id="GO:0009086">
    <property type="term" value="P:methionine biosynthetic process"/>
    <property type="evidence" value="ECO:0007669"/>
    <property type="project" value="UniProtKB-KW"/>
</dbReference>
<dbReference type="SUPFAM" id="SSF55347">
    <property type="entry name" value="Glyceraldehyde-3-phosphate dehydrogenase-like, C-terminal domain"/>
    <property type="match status" value="1"/>
</dbReference>
<comment type="pathway">
    <text evidence="1 12">Amino-acid biosynthesis; L-threonine biosynthesis; L-threonine from L-aspartate: step 3/5.</text>
</comment>
<keyword evidence="17" id="KW-1185">Reference proteome</keyword>
<dbReference type="FunFam" id="3.30.360.10:FF:000005">
    <property type="entry name" value="Homoserine dehydrogenase"/>
    <property type="match status" value="1"/>
</dbReference>
<reference evidence="16 17" key="1">
    <citation type="submission" date="2020-08" db="EMBL/GenBank/DDBJ databases">
        <title>Croceimicrobium hydrocarbonivorans gen. nov., sp. nov., a novel marine bacterium isolated from a bacterial consortium that degrades polyethylene terephthalate.</title>
        <authorList>
            <person name="Liu R."/>
        </authorList>
    </citation>
    <scope>NUCLEOTIDE SEQUENCE [LARGE SCALE GENOMIC DNA]</scope>
    <source>
        <strain evidence="16 17">A20-9</strain>
    </source>
</reference>
<feature type="binding site" evidence="11">
    <location>
        <position position="98"/>
    </location>
    <ligand>
        <name>NADPH</name>
        <dbReference type="ChEBI" id="CHEBI:57783"/>
    </ligand>
</feature>
<evidence type="ECO:0000313" key="16">
    <source>
        <dbReference type="EMBL" id="QNR25775.1"/>
    </source>
</evidence>
<dbReference type="GO" id="GO:0009088">
    <property type="term" value="P:threonine biosynthetic process"/>
    <property type="evidence" value="ECO:0007669"/>
    <property type="project" value="UniProtKB-UniPathway"/>
</dbReference>
<dbReference type="Pfam" id="PF03447">
    <property type="entry name" value="NAD_binding_3"/>
    <property type="match status" value="1"/>
</dbReference>
<dbReference type="InterPro" id="IPR019811">
    <property type="entry name" value="HDH_CS"/>
</dbReference>